<accession>A0A5J6VKT1</accession>
<sequence>MASFNWSKYDFVDYLDWKNKEIRDLPHGVNISTMCASCKLNNTVNLTNIEKYLPLNSDDIITVKLNKDNMRSLIEQKIKKRRSRSTTAKVKKSTPFYNQITIVVRIKEGEYTDLNDEKKLNIKLFKNGSIQISGLKKIEYCNRALNKLIYRLQETKGIKIGNTISDIHFIDSNEKNKLSVSNFKIYMINSNYKVNLHIDRNALYQLLKLKKIKSSFEKTIRACVIVKYIPPKNNTEEKEVSIFIFEKGNIIITGARNLEHIRCSYEYINKILLNHTNEISLKNSDENDKLILKLYDEIMSDYKHNSLKLGIQ</sequence>
<dbReference type="Gene3D" id="3.30.310.10">
    <property type="entry name" value="TATA-Binding Protein"/>
    <property type="match status" value="1"/>
</dbReference>
<organism evidence="1">
    <name type="scientific">Megaviridae environmental sample</name>
    <dbReference type="NCBI Taxonomy" id="1737588"/>
    <lineage>
        <taxon>Viruses</taxon>
        <taxon>Varidnaviria</taxon>
        <taxon>Bamfordvirae</taxon>
        <taxon>Nucleocytoviricota</taxon>
        <taxon>Megaviricetes</taxon>
        <taxon>Imitervirales</taxon>
        <taxon>Mimiviridae</taxon>
        <taxon>environmental samples</taxon>
    </lineage>
</organism>
<proteinExistence type="predicted"/>
<name>A0A5J6VKT1_9VIRU</name>
<reference evidence="1" key="1">
    <citation type="journal article" date="2019" name="Philos. Trans. R. Soc. Lond., B, Biol. Sci.">
        <title>Targeted metagenomic recovery of four divergent viruses reveals shared and distinctive characteristics of giant viruses of marine eukaryotes.</title>
        <authorList>
            <person name="Needham D.M."/>
            <person name="Poirier C."/>
            <person name="Hehenberger E."/>
            <person name="Jimenez V."/>
            <person name="Swalwell J.E."/>
            <person name="Santoro A.E."/>
            <person name="Worden A.Z."/>
        </authorList>
    </citation>
    <scope>NUCLEOTIDE SEQUENCE</scope>
    <source>
        <strain evidence="1">MPacV-611</strain>
    </source>
</reference>
<protein>
    <submittedName>
        <fullName evidence="1">Transcription factor TFIID</fullName>
    </submittedName>
</protein>
<dbReference type="InterPro" id="IPR012295">
    <property type="entry name" value="TBP_dom_sf"/>
</dbReference>
<dbReference type="EMBL" id="MN448289">
    <property type="protein sequence ID" value="QFG74630.1"/>
    <property type="molecule type" value="Genomic_DNA"/>
</dbReference>
<evidence type="ECO:0000313" key="1">
    <source>
        <dbReference type="EMBL" id="QFG74630.1"/>
    </source>
</evidence>
<dbReference type="SUPFAM" id="SSF55945">
    <property type="entry name" value="TATA-box binding protein-like"/>
    <property type="match status" value="1"/>
</dbReference>